<dbReference type="RefSeq" id="WP_251605510.1">
    <property type="nucleotide sequence ID" value="NZ_JAMQJY010000001.1"/>
</dbReference>
<reference evidence="4" key="1">
    <citation type="submission" date="2022-06" db="EMBL/GenBank/DDBJ databases">
        <title>Alkalicoccobacillus porphyridii sp. nov., isolated from a marine red alga, Porphyridium purpureum and reclassification of Shouchella plakortidis and Shouchella gibsonii as Alkalicoccobacillus plakortidis comb. nov. and Alkalicoccobacillus gibsonii comb. nov.</title>
        <authorList>
            <person name="Kim K.H."/>
            <person name="Lee J.K."/>
            <person name="Han D.M."/>
            <person name="Baek J.H."/>
            <person name="Jeon C.O."/>
        </authorList>
    </citation>
    <scope>NUCLEOTIDE SEQUENCE</scope>
    <source>
        <strain evidence="4">DSM 19153</strain>
    </source>
</reference>
<accession>A0ABT0XGZ2</accession>
<dbReference type="InterPro" id="IPR036522">
    <property type="entry name" value="MoaC_sf"/>
</dbReference>
<name>A0ABT0XGZ2_9BACI</name>
<sequence length="147" mass="16481">MNRRKRSSKPNFFSLARSFSSSSERTAIANTTIECSDLIYSLIQEGRIQEDELCYSARVAGTLAAKNPGQWIPYCHSTTVDTLRIEFTWDEHTLMIQAFLKSKTSTSLDTLAMTAVSTAALTIFDVCKEYDKGMVIGPTYLSRKSDE</sequence>
<dbReference type="SUPFAM" id="SSF55040">
    <property type="entry name" value="Molybdenum cofactor biosynthesis protein C, MoaC"/>
    <property type="match status" value="1"/>
</dbReference>
<proteinExistence type="predicted"/>
<dbReference type="Proteomes" id="UP001203665">
    <property type="component" value="Unassembled WGS sequence"/>
</dbReference>
<dbReference type="Pfam" id="PF01967">
    <property type="entry name" value="MoaC"/>
    <property type="match status" value="1"/>
</dbReference>
<protein>
    <submittedName>
        <fullName evidence="4">Cyclic pyranopterin monophosphate synthase MoaC</fullName>
    </submittedName>
</protein>
<keyword evidence="2" id="KW-0501">Molybdenum cofactor biosynthesis</keyword>
<evidence type="ECO:0000313" key="5">
    <source>
        <dbReference type="Proteomes" id="UP001203665"/>
    </source>
</evidence>
<dbReference type="Gene3D" id="3.30.70.640">
    <property type="entry name" value="Molybdopterin cofactor biosynthesis C (MoaC) domain"/>
    <property type="match status" value="1"/>
</dbReference>
<evidence type="ECO:0000259" key="3">
    <source>
        <dbReference type="Pfam" id="PF01967"/>
    </source>
</evidence>
<evidence type="ECO:0000256" key="1">
    <source>
        <dbReference type="ARBA" id="ARBA00005046"/>
    </source>
</evidence>
<keyword evidence="5" id="KW-1185">Reference proteome</keyword>
<organism evidence="4 5">
    <name type="scientific">Alkalicoccobacillus plakortidis</name>
    <dbReference type="NCBI Taxonomy" id="444060"/>
    <lineage>
        <taxon>Bacteria</taxon>
        <taxon>Bacillati</taxon>
        <taxon>Bacillota</taxon>
        <taxon>Bacilli</taxon>
        <taxon>Bacillales</taxon>
        <taxon>Bacillaceae</taxon>
        <taxon>Alkalicoccobacillus</taxon>
    </lineage>
</organism>
<evidence type="ECO:0000313" key="4">
    <source>
        <dbReference type="EMBL" id="MCM2675161.1"/>
    </source>
</evidence>
<evidence type="ECO:0000256" key="2">
    <source>
        <dbReference type="ARBA" id="ARBA00023150"/>
    </source>
</evidence>
<feature type="domain" description="Molybdopterin cofactor biosynthesis C (MoaC)" evidence="3">
    <location>
        <begin position="22"/>
        <end position="145"/>
    </location>
</feature>
<dbReference type="InterPro" id="IPR002820">
    <property type="entry name" value="Mopterin_CF_biosynth-C_dom"/>
</dbReference>
<comment type="pathway">
    <text evidence="1">Cofactor biosynthesis; molybdopterin biosynthesis.</text>
</comment>
<comment type="caution">
    <text evidence="4">The sequence shown here is derived from an EMBL/GenBank/DDBJ whole genome shotgun (WGS) entry which is preliminary data.</text>
</comment>
<dbReference type="EMBL" id="JAMQJY010000001">
    <property type="protein sequence ID" value="MCM2675161.1"/>
    <property type="molecule type" value="Genomic_DNA"/>
</dbReference>
<gene>
    <name evidence="4" type="ORF">NDM98_06430</name>
</gene>